<name>H8I4Q6_METCZ</name>
<gene>
    <name evidence="5 6" type="primary">rps28e</name>
    <name evidence="6" type="ordered locus">Mtc_1911</name>
</gene>
<proteinExistence type="inferred from homology"/>
<evidence type="ECO:0000256" key="5">
    <source>
        <dbReference type="HAMAP-Rule" id="MF_00292"/>
    </source>
</evidence>
<dbReference type="GO" id="GO:0022627">
    <property type="term" value="C:cytosolic small ribosomal subunit"/>
    <property type="evidence" value="ECO:0007669"/>
    <property type="project" value="TreeGrafter"/>
</dbReference>
<dbReference type="EMBL" id="CP003243">
    <property type="protein sequence ID" value="AFD00651.1"/>
    <property type="molecule type" value="Genomic_DNA"/>
</dbReference>
<keyword evidence="3 5" id="KW-0687">Ribonucleoprotein</keyword>
<dbReference type="HOGENOM" id="CLU_178987_2_0_2"/>
<dbReference type="HAMAP" id="MF_00292">
    <property type="entry name" value="Ribosomal_eS28"/>
    <property type="match status" value="1"/>
</dbReference>
<dbReference type="FunFam" id="2.40.50.140:FF:000145">
    <property type="entry name" value="30S ribosomal protein S28e"/>
    <property type="match status" value="1"/>
</dbReference>
<evidence type="ECO:0000256" key="3">
    <source>
        <dbReference type="ARBA" id="ARBA00023274"/>
    </source>
</evidence>
<organism evidence="6 7">
    <name type="scientific">Methanocella conradii (strain DSM 24694 / JCM 17849 / CGMCC 1.5162 / HZ254)</name>
    <dbReference type="NCBI Taxonomy" id="1041930"/>
    <lineage>
        <taxon>Archaea</taxon>
        <taxon>Methanobacteriati</taxon>
        <taxon>Methanobacteriota</taxon>
        <taxon>Stenosarchaea group</taxon>
        <taxon>Methanomicrobia</taxon>
        <taxon>Methanocellales</taxon>
        <taxon>Methanocellaceae</taxon>
        <taxon>Methanocella</taxon>
    </lineage>
</organism>
<dbReference type="PANTHER" id="PTHR10769:SF3">
    <property type="entry name" value="SMALL RIBOSOMAL SUBUNIT PROTEIN ES28"/>
    <property type="match status" value="1"/>
</dbReference>
<dbReference type="InterPro" id="IPR000289">
    <property type="entry name" value="Ribosomal_eS28"/>
</dbReference>
<evidence type="ECO:0000313" key="6">
    <source>
        <dbReference type="EMBL" id="AFD00651.1"/>
    </source>
</evidence>
<keyword evidence="2 5" id="KW-0689">Ribosomal protein</keyword>
<dbReference type="Pfam" id="PF01200">
    <property type="entry name" value="Ribosomal_S28e"/>
    <property type="match status" value="1"/>
</dbReference>
<evidence type="ECO:0000256" key="2">
    <source>
        <dbReference type="ARBA" id="ARBA00022980"/>
    </source>
</evidence>
<dbReference type="GO" id="GO:0030490">
    <property type="term" value="P:maturation of SSU-rRNA"/>
    <property type="evidence" value="ECO:0007669"/>
    <property type="project" value="TreeGrafter"/>
</dbReference>
<comment type="similarity">
    <text evidence="1 5">Belongs to the eukaryotic ribosomal protein eS28 family.</text>
</comment>
<sequence length="73" mass="7924">MIRLVEETGVPAEVIEIIGVTGMHGEAVQIKCKILEGTNKGRIITRNTIGPVRLGDVLILMETAREAKKLSGR</sequence>
<dbReference type="GO" id="GO:0000028">
    <property type="term" value="P:ribosomal small subunit assembly"/>
    <property type="evidence" value="ECO:0007669"/>
    <property type="project" value="TreeGrafter"/>
</dbReference>
<dbReference type="InterPro" id="IPR028626">
    <property type="entry name" value="Ribosomal_eS28_CS"/>
</dbReference>
<dbReference type="GO" id="GO:0006412">
    <property type="term" value="P:translation"/>
    <property type="evidence" value="ECO:0007669"/>
    <property type="project" value="UniProtKB-UniRule"/>
</dbReference>
<dbReference type="PANTHER" id="PTHR10769">
    <property type="entry name" value="40S RIBOSOMAL PROTEIN S28"/>
    <property type="match status" value="1"/>
</dbReference>
<dbReference type="NCBIfam" id="NF003080">
    <property type="entry name" value="PRK04007.1"/>
    <property type="match status" value="1"/>
</dbReference>
<protein>
    <recommendedName>
        <fullName evidence="4 5">Small ribosomal subunit protein eS28</fullName>
    </recommendedName>
</protein>
<keyword evidence="7" id="KW-1185">Reference proteome</keyword>
<dbReference type="Proteomes" id="UP000005233">
    <property type="component" value="Chromosome"/>
</dbReference>
<dbReference type="Gene3D" id="2.40.50.140">
    <property type="entry name" value="Nucleic acid-binding proteins"/>
    <property type="match status" value="1"/>
</dbReference>
<dbReference type="eggNOG" id="arCOG04314">
    <property type="taxonomic scope" value="Archaea"/>
</dbReference>
<accession>H8I4Q6</accession>
<dbReference type="KEGG" id="mez:Mtc_1911"/>
<dbReference type="SUPFAM" id="SSF50249">
    <property type="entry name" value="Nucleic acid-binding proteins"/>
    <property type="match status" value="1"/>
</dbReference>
<evidence type="ECO:0000256" key="1">
    <source>
        <dbReference type="ARBA" id="ARBA00005943"/>
    </source>
</evidence>
<evidence type="ECO:0000313" key="7">
    <source>
        <dbReference type="Proteomes" id="UP000005233"/>
    </source>
</evidence>
<evidence type="ECO:0000256" key="4">
    <source>
        <dbReference type="ARBA" id="ARBA00035146"/>
    </source>
</evidence>
<dbReference type="PROSITE" id="PS00961">
    <property type="entry name" value="RIBOSOMAL_S28E"/>
    <property type="match status" value="1"/>
</dbReference>
<dbReference type="InterPro" id="IPR012340">
    <property type="entry name" value="NA-bd_OB-fold"/>
</dbReference>
<reference evidence="6 7" key="1">
    <citation type="journal article" date="2012" name="J. Bacteriol.">
        <title>Complete genome sequence of a thermophilic methanogen, Methanocella conradii HZ254, isolated from Chinese rice field soil.</title>
        <authorList>
            <person name="Lu Z."/>
            <person name="Lu Y."/>
        </authorList>
    </citation>
    <scope>NUCLEOTIDE SEQUENCE [LARGE SCALE GENOMIC DNA]</scope>
    <source>
        <strain evidence="7">DSM 24694 / JCM 17849 / CGMCC 1.5162 / HZ254</strain>
    </source>
</reference>
<dbReference type="GO" id="GO:0003735">
    <property type="term" value="F:structural constituent of ribosome"/>
    <property type="evidence" value="ECO:0007669"/>
    <property type="project" value="InterPro"/>
</dbReference>
<dbReference type="STRING" id="1041930.Mtc_1911"/>
<dbReference type="AlphaFoldDB" id="H8I4Q6"/>